<evidence type="ECO:0000259" key="4">
    <source>
        <dbReference type="PROSITE" id="PS01124"/>
    </source>
</evidence>
<evidence type="ECO:0000313" key="6">
    <source>
        <dbReference type="Proteomes" id="UP000602004"/>
    </source>
</evidence>
<dbReference type="PANTHER" id="PTHR46796">
    <property type="entry name" value="HTH-TYPE TRANSCRIPTIONAL ACTIVATOR RHAS-RELATED"/>
    <property type="match status" value="1"/>
</dbReference>
<proteinExistence type="predicted"/>
<dbReference type="EMBL" id="BMHL01000004">
    <property type="protein sequence ID" value="GGC38476.1"/>
    <property type="molecule type" value="Genomic_DNA"/>
</dbReference>
<dbReference type="PRINTS" id="PR00032">
    <property type="entry name" value="HTHARAC"/>
</dbReference>
<feature type="domain" description="HTH araC/xylS-type" evidence="4">
    <location>
        <begin position="212"/>
        <end position="311"/>
    </location>
</feature>
<dbReference type="SMART" id="SM00342">
    <property type="entry name" value="HTH_ARAC"/>
    <property type="match status" value="1"/>
</dbReference>
<dbReference type="SUPFAM" id="SSF46689">
    <property type="entry name" value="Homeodomain-like"/>
    <property type="match status" value="1"/>
</dbReference>
<evidence type="ECO:0000313" key="5">
    <source>
        <dbReference type="EMBL" id="GGC38476.1"/>
    </source>
</evidence>
<dbReference type="InterPro" id="IPR020449">
    <property type="entry name" value="Tscrpt_reg_AraC-type_HTH"/>
</dbReference>
<dbReference type="InterPro" id="IPR050204">
    <property type="entry name" value="AraC_XylS_family_regulators"/>
</dbReference>
<dbReference type="InterPro" id="IPR009057">
    <property type="entry name" value="Homeodomain-like_sf"/>
</dbReference>
<organism evidence="5 6">
    <name type="scientific">Paraburkholderia caffeinilytica</name>
    <dbReference type="NCBI Taxonomy" id="1761016"/>
    <lineage>
        <taxon>Bacteria</taxon>
        <taxon>Pseudomonadati</taxon>
        <taxon>Pseudomonadota</taxon>
        <taxon>Betaproteobacteria</taxon>
        <taxon>Burkholderiales</taxon>
        <taxon>Burkholderiaceae</taxon>
        <taxon>Paraburkholderia</taxon>
    </lineage>
</organism>
<keyword evidence="3" id="KW-0804">Transcription</keyword>
<dbReference type="Pfam" id="PF12833">
    <property type="entry name" value="HTH_18"/>
    <property type="match status" value="1"/>
</dbReference>
<dbReference type="PROSITE" id="PS00041">
    <property type="entry name" value="HTH_ARAC_FAMILY_1"/>
    <property type="match status" value="1"/>
</dbReference>
<name>A0ABQ1MG25_9BURK</name>
<dbReference type="InterPro" id="IPR018060">
    <property type="entry name" value="HTH_AraC"/>
</dbReference>
<dbReference type="Gene3D" id="1.10.10.60">
    <property type="entry name" value="Homeodomain-like"/>
    <property type="match status" value="1"/>
</dbReference>
<comment type="caution">
    <text evidence="5">The sequence shown here is derived from an EMBL/GenBank/DDBJ whole genome shotgun (WGS) entry which is preliminary data.</text>
</comment>
<evidence type="ECO:0000256" key="1">
    <source>
        <dbReference type="ARBA" id="ARBA00023015"/>
    </source>
</evidence>
<sequence length="316" mass="35740">MALMEHFSTAEVPAADRIGFWNQIVGQTFRGGAVDARQDDFLAEFWRWNVGPIRLMRAKATRSTVTRWRQSRADDADAGRLILHLQNRGSSQTTQNARSATLSTGDLTLCDGASPYTLDISDGNDLLVLDVPLSCFQDPDKVTALITRRLSCNSPHVALLRRFVLSLWDEFGGRTSKNEDDIALGRVLSDLTGLALSPDAIVDAAERHGDRERILNWIQESLTDPDLSTSMIARRLDFPVRTIQDIFARMGTTPTQYILLRRLERARSMLIDHADRSITDIAFEVGFNDSNYFSRAFRKRFDTTPSMFRARLRKSR</sequence>
<keyword evidence="6" id="KW-1185">Reference proteome</keyword>
<dbReference type="PROSITE" id="PS01124">
    <property type="entry name" value="HTH_ARAC_FAMILY_2"/>
    <property type="match status" value="1"/>
</dbReference>
<keyword evidence="2" id="KW-0238">DNA-binding</keyword>
<evidence type="ECO:0000256" key="3">
    <source>
        <dbReference type="ARBA" id="ARBA00023163"/>
    </source>
</evidence>
<dbReference type="PANTHER" id="PTHR46796:SF6">
    <property type="entry name" value="ARAC SUBFAMILY"/>
    <property type="match status" value="1"/>
</dbReference>
<dbReference type="InterPro" id="IPR018062">
    <property type="entry name" value="HTH_AraC-typ_CS"/>
</dbReference>
<keyword evidence="1" id="KW-0805">Transcription regulation</keyword>
<evidence type="ECO:0000256" key="2">
    <source>
        <dbReference type="ARBA" id="ARBA00023125"/>
    </source>
</evidence>
<dbReference type="Proteomes" id="UP000602004">
    <property type="component" value="Unassembled WGS sequence"/>
</dbReference>
<gene>
    <name evidence="5" type="ORF">GCM10011400_26360</name>
</gene>
<dbReference type="Pfam" id="PF14525">
    <property type="entry name" value="AraC_binding_2"/>
    <property type="match status" value="1"/>
</dbReference>
<accession>A0ABQ1MG25</accession>
<reference evidence="6" key="1">
    <citation type="journal article" date="2019" name="Int. J. Syst. Evol. Microbiol.">
        <title>The Global Catalogue of Microorganisms (GCM) 10K type strain sequencing project: providing services to taxonomists for standard genome sequencing and annotation.</title>
        <authorList>
            <consortium name="The Broad Institute Genomics Platform"/>
            <consortium name="The Broad Institute Genome Sequencing Center for Infectious Disease"/>
            <person name="Wu L."/>
            <person name="Ma J."/>
        </authorList>
    </citation>
    <scope>NUCLEOTIDE SEQUENCE [LARGE SCALE GENOMIC DNA]</scope>
    <source>
        <strain evidence="6">CGMCC 1.15103</strain>
    </source>
</reference>
<dbReference type="InterPro" id="IPR035418">
    <property type="entry name" value="AraC-bd_2"/>
</dbReference>
<protein>
    <recommendedName>
        <fullName evidence="4">HTH araC/xylS-type domain-containing protein</fullName>
    </recommendedName>
</protein>